<protein>
    <submittedName>
        <fullName evidence="1">Uncharacterized protein</fullName>
    </submittedName>
</protein>
<organism evidence="1">
    <name type="scientific">Rhodopseudomonas palustris (strain BisB18)</name>
    <dbReference type="NCBI Taxonomy" id="316056"/>
    <lineage>
        <taxon>Bacteria</taxon>
        <taxon>Pseudomonadati</taxon>
        <taxon>Pseudomonadota</taxon>
        <taxon>Alphaproteobacteria</taxon>
        <taxon>Hyphomicrobiales</taxon>
        <taxon>Nitrobacteraceae</taxon>
        <taxon>Rhodopseudomonas</taxon>
    </lineage>
</organism>
<sequence length="117" mass="12805">MAKAKSRSTSLPESLDLKVRSIALRENRTPANVLENAVRVFTSMPPELRALLIETSADEANGARRLEDLSRRIMFALARDRFEAAAVKLARSSAEIDEELLTADELTLDPSPAPVTG</sequence>
<reference evidence="1" key="1">
    <citation type="submission" date="2006-03" db="EMBL/GenBank/DDBJ databases">
        <title>Complete sequence of Rhodopseudomonas palustris BisB18.</title>
        <authorList>
            <consortium name="US DOE Joint Genome Institute"/>
            <person name="Copeland A."/>
            <person name="Lucas S."/>
            <person name="Lapidus A."/>
            <person name="Barry K."/>
            <person name="Detter J.C."/>
            <person name="Glavina del Rio T."/>
            <person name="Hammon N."/>
            <person name="Israni S."/>
            <person name="Dalin E."/>
            <person name="Tice H."/>
            <person name="Pitluck S."/>
            <person name="Chain P."/>
            <person name="Malfatti S."/>
            <person name="Shin M."/>
            <person name="Vergez L."/>
            <person name="Schmutz J."/>
            <person name="Larimer F."/>
            <person name="Land M."/>
            <person name="Hauser L."/>
            <person name="Pelletier D.A."/>
            <person name="Kyrpides N."/>
            <person name="Anderson I."/>
            <person name="Oda Y."/>
            <person name="Harwood C.S."/>
            <person name="Richardson P."/>
        </authorList>
    </citation>
    <scope>NUCLEOTIDE SEQUENCE [LARGE SCALE GENOMIC DNA]</scope>
    <source>
        <strain evidence="1">BisB18</strain>
    </source>
</reference>
<dbReference type="RefSeq" id="WP_011471968.1">
    <property type="nucleotide sequence ID" value="NC_007925.1"/>
</dbReference>
<dbReference type="AlphaFoldDB" id="Q218X3"/>
<dbReference type="STRING" id="316056.RPC_1501"/>
<gene>
    <name evidence="1" type="ordered locus">RPC_1501</name>
</gene>
<dbReference type="HOGENOM" id="CLU_2083048_0_0_5"/>
<dbReference type="EMBL" id="CP000301">
    <property type="protein sequence ID" value="ABD87063.1"/>
    <property type="molecule type" value="Genomic_DNA"/>
</dbReference>
<accession>Q218X3</accession>
<name>Q218X3_RHOPB</name>
<dbReference type="KEGG" id="rpc:RPC_1501"/>
<dbReference type="OrthoDB" id="8368393at2"/>
<proteinExistence type="predicted"/>
<evidence type="ECO:0000313" key="1">
    <source>
        <dbReference type="EMBL" id="ABD87063.1"/>
    </source>
</evidence>